<evidence type="ECO:0008006" key="10">
    <source>
        <dbReference type="Google" id="ProtNLM"/>
    </source>
</evidence>
<accession>A0A2T7NRZ5</accession>
<dbReference type="Gene3D" id="3.30.1360.120">
    <property type="entry name" value="Probable tRNA modification gtpase trme, domain 1"/>
    <property type="match status" value="1"/>
</dbReference>
<evidence type="ECO:0000259" key="6">
    <source>
        <dbReference type="Pfam" id="PF08170"/>
    </source>
</evidence>
<dbReference type="GO" id="GO:0001682">
    <property type="term" value="P:tRNA 5'-leader removal"/>
    <property type="evidence" value="ECO:0007669"/>
    <property type="project" value="InterPro"/>
</dbReference>
<evidence type="ECO:0000256" key="2">
    <source>
        <dbReference type="ARBA" id="ARBA00022694"/>
    </source>
</evidence>
<feature type="compositionally biased region" description="Basic and acidic residues" evidence="4">
    <location>
        <begin position="1"/>
        <end position="23"/>
    </location>
</feature>
<dbReference type="STRING" id="400727.A0A2T7NRZ5"/>
<evidence type="ECO:0000256" key="4">
    <source>
        <dbReference type="SAM" id="MobiDB-lite"/>
    </source>
</evidence>
<feature type="region of interest" description="Disordered" evidence="4">
    <location>
        <begin position="769"/>
        <end position="800"/>
    </location>
</feature>
<evidence type="ECO:0000256" key="3">
    <source>
        <dbReference type="ARBA" id="ARBA00023242"/>
    </source>
</evidence>
<dbReference type="GO" id="GO:0005655">
    <property type="term" value="C:nucleolar ribonuclease P complex"/>
    <property type="evidence" value="ECO:0007669"/>
    <property type="project" value="InterPro"/>
</dbReference>
<protein>
    <recommendedName>
        <fullName evidence="10">Pop1 N-terminal domain-containing protein</fullName>
    </recommendedName>
</protein>
<feature type="compositionally biased region" description="Basic and acidic residues" evidence="4">
    <location>
        <begin position="30"/>
        <end position="41"/>
    </location>
</feature>
<dbReference type="GO" id="GO:0000172">
    <property type="term" value="C:ribonuclease MRP complex"/>
    <property type="evidence" value="ECO:0007669"/>
    <property type="project" value="InterPro"/>
</dbReference>
<name>A0A2T7NRZ5_POMCA</name>
<feature type="domain" description="POP1 C-terminal" evidence="7">
    <location>
        <begin position="728"/>
        <end position="885"/>
    </location>
</feature>
<feature type="domain" description="POPLD" evidence="6">
    <location>
        <begin position="534"/>
        <end position="623"/>
    </location>
</feature>
<dbReference type="PANTHER" id="PTHR22731">
    <property type="entry name" value="RIBONUCLEASES P/MRP PROTEIN SUBUNIT POP1"/>
    <property type="match status" value="1"/>
</dbReference>
<evidence type="ECO:0000313" key="9">
    <source>
        <dbReference type="Proteomes" id="UP000245119"/>
    </source>
</evidence>
<reference evidence="8 9" key="1">
    <citation type="submission" date="2018-04" db="EMBL/GenBank/DDBJ databases">
        <title>The genome of golden apple snail Pomacea canaliculata provides insight into stress tolerance and invasive adaptation.</title>
        <authorList>
            <person name="Liu C."/>
            <person name="Liu B."/>
            <person name="Ren Y."/>
            <person name="Zhang Y."/>
            <person name="Wang H."/>
            <person name="Li S."/>
            <person name="Jiang F."/>
            <person name="Yin L."/>
            <person name="Zhang G."/>
            <person name="Qian W."/>
            <person name="Fan W."/>
        </authorList>
    </citation>
    <scope>NUCLEOTIDE SEQUENCE [LARGE SCALE GENOMIC DNA]</scope>
    <source>
        <strain evidence="8">SZHN2017</strain>
        <tissue evidence="8">Muscle</tissue>
    </source>
</reference>
<feature type="domain" description="Pop1 N-terminal" evidence="5">
    <location>
        <begin position="55"/>
        <end position="130"/>
    </location>
</feature>
<dbReference type="SUPFAM" id="SSF103025">
    <property type="entry name" value="Folate-binding domain"/>
    <property type="match status" value="1"/>
</dbReference>
<evidence type="ECO:0000313" key="8">
    <source>
        <dbReference type="EMBL" id="PVD23928.1"/>
    </source>
</evidence>
<dbReference type="InterPro" id="IPR027266">
    <property type="entry name" value="TrmE/GcvT-like"/>
</dbReference>
<keyword evidence="2" id="KW-0819">tRNA processing</keyword>
<feature type="region of interest" description="Disordered" evidence="4">
    <location>
        <begin position="1"/>
        <end position="44"/>
    </location>
</feature>
<dbReference type="EMBL" id="PZQS01000010">
    <property type="protein sequence ID" value="PVD23928.1"/>
    <property type="molecule type" value="Genomic_DNA"/>
</dbReference>
<dbReference type="Pfam" id="PF08170">
    <property type="entry name" value="POPLD"/>
    <property type="match status" value="1"/>
</dbReference>
<dbReference type="InterPro" id="IPR009723">
    <property type="entry name" value="Pop1_N"/>
</dbReference>
<dbReference type="Proteomes" id="UP000245119">
    <property type="component" value="Linkage Group LG10"/>
</dbReference>
<comment type="subcellular location">
    <subcellularLocation>
        <location evidence="1">Nucleus</location>
    </subcellularLocation>
</comment>
<dbReference type="PANTHER" id="PTHR22731:SF3">
    <property type="entry name" value="RIBONUCLEASES P_MRP PROTEIN SUBUNIT POP1"/>
    <property type="match status" value="1"/>
</dbReference>
<dbReference type="Pfam" id="PF06978">
    <property type="entry name" value="POP1_N"/>
    <property type="match status" value="2"/>
</dbReference>
<proteinExistence type="predicted"/>
<keyword evidence="3" id="KW-0539">Nucleus</keyword>
<dbReference type="InterPro" id="IPR012590">
    <property type="entry name" value="POPLD_dom"/>
</dbReference>
<gene>
    <name evidence="8" type="ORF">C0Q70_17204</name>
</gene>
<dbReference type="OrthoDB" id="442863at2759"/>
<dbReference type="AlphaFoldDB" id="A0A2T7NRZ5"/>
<evidence type="ECO:0000259" key="5">
    <source>
        <dbReference type="Pfam" id="PF06978"/>
    </source>
</evidence>
<keyword evidence="9" id="KW-1185">Reference proteome</keyword>
<dbReference type="InterPro" id="IPR039182">
    <property type="entry name" value="Pop1"/>
</dbReference>
<evidence type="ECO:0000256" key="1">
    <source>
        <dbReference type="ARBA" id="ARBA00004123"/>
    </source>
</evidence>
<feature type="compositionally biased region" description="Basic residues" evidence="4">
    <location>
        <begin position="775"/>
        <end position="790"/>
    </location>
</feature>
<evidence type="ECO:0000259" key="7">
    <source>
        <dbReference type="Pfam" id="PF22770"/>
    </source>
</evidence>
<dbReference type="InterPro" id="IPR055079">
    <property type="entry name" value="POP1_C"/>
</dbReference>
<organism evidence="8 9">
    <name type="scientific">Pomacea canaliculata</name>
    <name type="common">Golden apple snail</name>
    <dbReference type="NCBI Taxonomy" id="400727"/>
    <lineage>
        <taxon>Eukaryota</taxon>
        <taxon>Metazoa</taxon>
        <taxon>Spiralia</taxon>
        <taxon>Lophotrochozoa</taxon>
        <taxon>Mollusca</taxon>
        <taxon>Gastropoda</taxon>
        <taxon>Caenogastropoda</taxon>
        <taxon>Architaenioglossa</taxon>
        <taxon>Ampullarioidea</taxon>
        <taxon>Ampullariidae</taxon>
        <taxon>Pomacea</taxon>
    </lineage>
</organism>
<sequence length="886" mass="100190">MANSSTREKGMKRSDDMSSDRNDAPPAKRPRGDMPESKQQVRNEPMFLDISVAKFAESRAGELTALTQAVEELGGTKLAFQRLPHHMRRRAMSHDIRRVPRKLRQKVQAELVKRDKKGVTKRPSRRHRRRPKCLLSEYMQRQRQHAWLETHIWHAKRFKMTTAWGYRLPLHPSDKSLRACYRATSKHCMLEDISYECCIEIRGKCPSILEALKHVTSADTGLTFAAKVTSSGQRWGEVTLYACNSYPWGALAPVTYFWKPATESADVRNNCRQGVLWIWSHPASYEIVWAQLQRACSIATGQTRMIGLSSNQIFATEELTLTSLKNQLVRFRLTGPAATLVLTETLQLAQIHSSAENSSSKENVGISFQSKAEVGEEMHENTRWWQQYYSCQKALSYFETQQALWGNFAKCHSPGNFPPRMMIALTIRDPRLHLPGKIGKVKHLEAVQAPLMWEDVPPAAALSPLWEADVRRNVVTTKLSEHALNQRRSKLLVPGGSELCLGHEESRVPVLLLQRPGVQPSNLSATTCVGFGSGWDLIAPRGWGMALWVALVYRGARVGGLRESCSTQARAGTLHFPCDFPDTCAGQDYDCKIRKQLEDKYSKRPPAKRCSYTRIGVPAPFHHPYRQLVSEWYQRTLSENRNQTNTCSVLRNFFSAQILPEYPCLALRESQGVYVLRSKHLLRRLNSVLLRLRTRCLQPQRPDEHETLLEKLTKQLDLQTILLEHAWSLVPVAVIPLLRGVPSNHAMICIPSAEDLKMLSIDKKYSGPIESLHPRSGKSSKNTRKPRKKRESCLQSTKLEKSATDPAGHVTDLQKCLLEACDRPIIGFLTNGDFDLRRGHGSGTGFCSLLGLLQLLDNIPSDGPCFVLVRNTTSRQYRLASLSIVC</sequence>
<comment type="caution">
    <text evidence="8">The sequence shown here is derived from an EMBL/GenBank/DDBJ whole genome shotgun (WGS) entry which is preliminary data.</text>
</comment>
<dbReference type="Pfam" id="PF22770">
    <property type="entry name" value="POP1_C"/>
    <property type="match status" value="1"/>
</dbReference>
<feature type="domain" description="Pop1 N-terminal" evidence="5">
    <location>
        <begin position="136"/>
        <end position="203"/>
    </location>
</feature>